<evidence type="ECO:0000256" key="8">
    <source>
        <dbReference type="ARBA" id="ARBA00023012"/>
    </source>
</evidence>
<evidence type="ECO:0000313" key="12">
    <source>
        <dbReference type="Proteomes" id="UP000464657"/>
    </source>
</evidence>
<dbReference type="Proteomes" id="UP000464657">
    <property type="component" value="Chromosome"/>
</dbReference>
<evidence type="ECO:0000313" key="11">
    <source>
        <dbReference type="EMBL" id="QHI38329.1"/>
    </source>
</evidence>
<dbReference type="CDD" id="cd16917">
    <property type="entry name" value="HATPase_UhpB-NarQ-NarX-like"/>
    <property type="match status" value="1"/>
</dbReference>
<dbReference type="PANTHER" id="PTHR24421:SF10">
    <property type="entry name" value="NITRATE_NITRITE SENSOR PROTEIN NARQ"/>
    <property type="match status" value="1"/>
</dbReference>
<organism evidence="11 12">
    <name type="scientific">Kordia antarctica</name>
    <dbReference type="NCBI Taxonomy" id="1218801"/>
    <lineage>
        <taxon>Bacteria</taxon>
        <taxon>Pseudomonadati</taxon>
        <taxon>Bacteroidota</taxon>
        <taxon>Flavobacteriia</taxon>
        <taxon>Flavobacteriales</taxon>
        <taxon>Flavobacteriaceae</taxon>
        <taxon>Kordia</taxon>
    </lineage>
</organism>
<dbReference type="Pfam" id="PF02518">
    <property type="entry name" value="HATPase_c"/>
    <property type="match status" value="1"/>
</dbReference>
<feature type="domain" description="Histidine kinase" evidence="10">
    <location>
        <begin position="70"/>
        <end position="259"/>
    </location>
</feature>
<feature type="transmembrane region" description="Helical" evidence="9">
    <location>
        <begin position="12"/>
        <end position="34"/>
    </location>
</feature>
<dbReference type="AlphaFoldDB" id="A0A7L4ZPF2"/>
<dbReference type="GO" id="GO:0016020">
    <property type="term" value="C:membrane"/>
    <property type="evidence" value="ECO:0007669"/>
    <property type="project" value="InterPro"/>
</dbReference>
<dbReference type="InterPro" id="IPR050482">
    <property type="entry name" value="Sensor_HK_TwoCompSys"/>
</dbReference>
<dbReference type="OrthoDB" id="9778366at2"/>
<keyword evidence="4 11" id="KW-0808">Transferase</keyword>
<evidence type="ECO:0000256" key="2">
    <source>
        <dbReference type="ARBA" id="ARBA00012438"/>
    </source>
</evidence>
<sequence>MGESETTITLQIIIIGMIMLFVLALAVILFFIIYQKRLLAQQKKHQEIAAEYQRELLGVAIESQEKERTRIGKELHDDVGALLTTTKLYLSQVSPELSAEELTKTTEKMRSLFDAMIQGVRNISQDLRPVILEKLGLIEAVENLVQTVNDVGTINATFNDFSTSAIAKADELNVYRIMQELINNTLKHAMASNISIAFSNEGTALKITYKDDGIGLQQEYLNQKGIGLRNIESRLSVLAGTIHFNAQKTGMKAIIKIPI</sequence>
<dbReference type="InterPro" id="IPR005467">
    <property type="entry name" value="His_kinase_dom"/>
</dbReference>
<dbReference type="EMBL" id="CP019288">
    <property type="protein sequence ID" value="QHI38329.1"/>
    <property type="molecule type" value="Genomic_DNA"/>
</dbReference>
<keyword evidence="12" id="KW-1185">Reference proteome</keyword>
<evidence type="ECO:0000259" key="10">
    <source>
        <dbReference type="PROSITE" id="PS50109"/>
    </source>
</evidence>
<evidence type="ECO:0000256" key="6">
    <source>
        <dbReference type="ARBA" id="ARBA00022777"/>
    </source>
</evidence>
<dbReference type="GO" id="GO:0005524">
    <property type="term" value="F:ATP binding"/>
    <property type="evidence" value="ECO:0007669"/>
    <property type="project" value="UniProtKB-KW"/>
</dbReference>
<dbReference type="Gene3D" id="1.20.5.1930">
    <property type="match status" value="1"/>
</dbReference>
<dbReference type="KEGG" id="kan:IMCC3317_37200"/>
<gene>
    <name evidence="11" type="primary">nreB_9</name>
    <name evidence="11" type="ORF">IMCC3317_37200</name>
</gene>
<dbReference type="Pfam" id="PF07730">
    <property type="entry name" value="HisKA_3"/>
    <property type="match status" value="1"/>
</dbReference>
<keyword evidence="5" id="KW-0547">Nucleotide-binding</keyword>
<dbReference type="EC" id="2.7.13.3" evidence="2"/>
<accession>A0A7L4ZPF2</accession>
<evidence type="ECO:0000256" key="5">
    <source>
        <dbReference type="ARBA" id="ARBA00022741"/>
    </source>
</evidence>
<evidence type="ECO:0000256" key="7">
    <source>
        <dbReference type="ARBA" id="ARBA00022840"/>
    </source>
</evidence>
<dbReference type="PROSITE" id="PS50109">
    <property type="entry name" value="HIS_KIN"/>
    <property type="match status" value="1"/>
</dbReference>
<dbReference type="RefSeq" id="WP_160130883.1">
    <property type="nucleotide sequence ID" value="NZ_CP019288.1"/>
</dbReference>
<name>A0A7L4ZPF2_9FLAO</name>
<keyword evidence="9" id="KW-1133">Transmembrane helix</keyword>
<dbReference type="InterPro" id="IPR003594">
    <property type="entry name" value="HATPase_dom"/>
</dbReference>
<dbReference type="GO" id="GO:0046983">
    <property type="term" value="F:protein dimerization activity"/>
    <property type="evidence" value="ECO:0007669"/>
    <property type="project" value="InterPro"/>
</dbReference>
<protein>
    <recommendedName>
        <fullName evidence="2">histidine kinase</fullName>
        <ecNumber evidence="2">2.7.13.3</ecNumber>
    </recommendedName>
</protein>
<evidence type="ECO:0000256" key="4">
    <source>
        <dbReference type="ARBA" id="ARBA00022679"/>
    </source>
</evidence>
<dbReference type="Gene3D" id="3.30.565.10">
    <property type="entry name" value="Histidine kinase-like ATPase, C-terminal domain"/>
    <property type="match status" value="1"/>
</dbReference>
<dbReference type="InterPro" id="IPR036890">
    <property type="entry name" value="HATPase_C_sf"/>
</dbReference>
<keyword evidence="9" id="KW-0472">Membrane</keyword>
<dbReference type="GO" id="GO:0000155">
    <property type="term" value="F:phosphorelay sensor kinase activity"/>
    <property type="evidence" value="ECO:0007669"/>
    <property type="project" value="InterPro"/>
</dbReference>
<keyword evidence="7" id="KW-0067">ATP-binding</keyword>
<keyword evidence="6 11" id="KW-0418">Kinase</keyword>
<comment type="catalytic activity">
    <reaction evidence="1">
        <text>ATP + protein L-histidine = ADP + protein N-phospho-L-histidine.</text>
        <dbReference type="EC" id="2.7.13.3"/>
    </reaction>
</comment>
<keyword evidence="9" id="KW-0812">Transmembrane</keyword>
<evidence type="ECO:0000256" key="3">
    <source>
        <dbReference type="ARBA" id="ARBA00022553"/>
    </source>
</evidence>
<evidence type="ECO:0000256" key="1">
    <source>
        <dbReference type="ARBA" id="ARBA00000085"/>
    </source>
</evidence>
<proteinExistence type="predicted"/>
<keyword evidence="3" id="KW-0597">Phosphoprotein</keyword>
<dbReference type="InterPro" id="IPR011712">
    <property type="entry name" value="Sig_transdc_His_kin_sub3_dim/P"/>
</dbReference>
<dbReference type="PANTHER" id="PTHR24421">
    <property type="entry name" value="NITRATE/NITRITE SENSOR PROTEIN NARX-RELATED"/>
    <property type="match status" value="1"/>
</dbReference>
<reference evidence="11 12" key="1">
    <citation type="journal article" date="2013" name="Int. J. Syst. Evol. Microbiol.">
        <title>Kordia antarctica sp. nov., isolated from Antarctic seawater.</title>
        <authorList>
            <person name="Baek K."/>
            <person name="Choi A."/>
            <person name="Kang I."/>
            <person name="Lee K."/>
            <person name="Cho J.C."/>
        </authorList>
    </citation>
    <scope>NUCLEOTIDE SEQUENCE [LARGE SCALE GENOMIC DNA]</scope>
    <source>
        <strain evidence="11 12">IMCC3317</strain>
    </source>
</reference>
<dbReference type="SUPFAM" id="SSF55874">
    <property type="entry name" value="ATPase domain of HSP90 chaperone/DNA topoisomerase II/histidine kinase"/>
    <property type="match status" value="1"/>
</dbReference>
<keyword evidence="8" id="KW-0902">Two-component regulatory system</keyword>
<evidence type="ECO:0000256" key="9">
    <source>
        <dbReference type="SAM" id="Phobius"/>
    </source>
</evidence>